<reference evidence="9" key="1">
    <citation type="submission" date="2025-08" db="UniProtKB">
        <authorList>
            <consortium name="Ensembl"/>
        </authorList>
    </citation>
    <scope>IDENTIFICATION</scope>
</reference>
<keyword evidence="4 6" id="KW-0788">Thiol protease</keyword>
<evidence type="ECO:0000256" key="4">
    <source>
        <dbReference type="ARBA" id="ARBA00022807"/>
    </source>
</evidence>
<dbReference type="InterPro" id="IPR036213">
    <property type="entry name" value="Calpain_III_sf"/>
</dbReference>
<evidence type="ECO:0000256" key="5">
    <source>
        <dbReference type="PIRSR" id="PIRSR622684-1"/>
    </source>
</evidence>
<dbReference type="InterPro" id="IPR022684">
    <property type="entry name" value="Calpain_cysteine_protease"/>
</dbReference>
<dbReference type="SMART" id="SM00230">
    <property type="entry name" value="CysPc"/>
    <property type="match status" value="1"/>
</dbReference>
<protein>
    <recommendedName>
        <fullName evidence="8">Calpain catalytic domain-containing protein</fullName>
    </recommendedName>
</protein>
<dbReference type="STRING" id="43700.ENSMALP00000017673"/>
<keyword evidence="2 6" id="KW-0645">Protease</keyword>
<dbReference type="PANTHER" id="PTHR10183:SF393">
    <property type="entry name" value="CALPAIN-LIKE ISOFORM X1"/>
    <property type="match status" value="1"/>
</dbReference>
<accession>A0A3Q3JEG6</accession>
<dbReference type="SUPFAM" id="SSF49758">
    <property type="entry name" value="Calpain large subunit, middle domain (domain III)"/>
    <property type="match status" value="1"/>
</dbReference>
<dbReference type="Proteomes" id="UP000261600">
    <property type="component" value="Unplaced"/>
</dbReference>
<dbReference type="GO" id="GO:0043066">
    <property type="term" value="P:negative regulation of apoptotic process"/>
    <property type="evidence" value="ECO:0007669"/>
    <property type="project" value="TreeGrafter"/>
</dbReference>
<dbReference type="InterPro" id="IPR022682">
    <property type="entry name" value="Calpain_domain_III"/>
</dbReference>
<evidence type="ECO:0000313" key="10">
    <source>
        <dbReference type="Proteomes" id="UP000261600"/>
    </source>
</evidence>
<dbReference type="CDD" id="cd00044">
    <property type="entry name" value="CysPc"/>
    <property type="match status" value="1"/>
</dbReference>
<dbReference type="FunFam" id="2.60.120.380:FF:000011">
    <property type="entry name" value="Calpain 12"/>
    <property type="match status" value="1"/>
</dbReference>
<name>A0A3Q3JEG6_MONAL</name>
<keyword evidence="3 6" id="KW-0378">Hydrolase</keyword>
<dbReference type="InterPro" id="IPR022683">
    <property type="entry name" value="Calpain_III"/>
</dbReference>
<dbReference type="InterPro" id="IPR000169">
    <property type="entry name" value="Pept_cys_AS"/>
</dbReference>
<feature type="region of interest" description="Disordered" evidence="7">
    <location>
        <begin position="382"/>
        <end position="417"/>
    </location>
</feature>
<feature type="active site" evidence="5 6">
    <location>
        <position position="270"/>
    </location>
</feature>
<feature type="domain" description="Calpain catalytic" evidence="8">
    <location>
        <begin position="35"/>
        <end position="329"/>
    </location>
</feature>
<reference evidence="9" key="2">
    <citation type="submission" date="2025-09" db="UniProtKB">
        <authorList>
            <consortium name="Ensembl"/>
        </authorList>
    </citation>
    <scope>IDENTIFICATION</scope>
</reference>
<evidence type="ECO:0000256" key="7">
    <source>
        <dbReference type="SAM" id="MobiDB-lite"/>
    </source>
</evidence>
<dbReference type="PROSITE" id="PS00139">
    <property type="entry name" value="THIOL_PROTEASE_CYS"/>
    <property type="match status" value="1"/>
</dbReference>
<dbReference type="AlphaFoldDB" id="A0A3Q3JEG6"/>
<keyword evidence="10" id="KW-1185">Reference proteome</keyword>
<dbReference type="InterPro" id="IPR001300">
    <property type="entry name" value="Peptidase_C2_calpain_cat"/>
</dbReference>
<dbReference type="GO" id="GO:0004198">
    <property type="term" value="F:calcium-dependent cysteine-type endopeptidase activity"/>
    <property type="evidence" value="ECO:0007669"/>
    <property type="project" value="InterPro"/>
</dbReference>
<dbReference type="Pfam" id="PF00648">
    <property type="entry name" value="Peptidase_C2"/>
    <property type="match status" value="1"/>
</dbReference>
<dbReference type="PROSITE" id="PS50203">
    <property type="entry name" value="CALPAIN_CAT"/>
    <property type="match status" value="1"/>
</dbReference>
<dbReference type="GO" id="GO:0006508">
    <property type="term" value="P:proteolysis"/>
    <property type="evidence" value="ECO:0007669"/>
    <property type="project" value="UniProtKB-KW"/>
</dbReference>
<dbReference type="GO" id="GO:0005737">
    <property type="term" value="C:cytoplasm"/>
    <property type="evidence" value="ECO:0007669"/>
    <property type="project" value="TreeGrafter"/>
</dbReference>
<dbReference type="Ensembl" id="ENSMALT00000018020.1">
    <property type="protein sequence ID" value="ENSMALP00000017673.1"/>
    <property type="gene ID" value="ENSMALG00000012305.1"/>
</dbReference>
<feature type="compositionally biased region" description="Acidic residues" evidence="7">
    <location>
        <begin position="385"/>
        <end position="404"/>
    </location>
</feature>
<evidence type="ECO:0000256" key="3">
    <source>
        <dbReference type="ARBA" id="ARBA00022801"/>
    </source>
</evidence>
<dbReference type="SUPFAM" id="SSF54001">
    <property type="entry name" value="Cysteine proteinases"/>
    <property type="match status" value="1"/>
</dbReference>
<organism evidence="9 10">
    <name type="scientific">Monopterus albus</name>
    <name type="common">Swamp eel</name>
    <dbReference type="NCBI Taxonomy" id="43700"/>
    <lineage>
        <taxon>Eukaryota</taxon>
        <taxon>Metazoa</taxon>
        <taxon>Chordata</taxon>
        <taxon>Craniata</taxon>
        <taxon>Vertebrata</taxon>
        <taxon>Euteleostomi</taxon>
        <taxon>Actinopterygii</taxon>
        <taxon>Neopterygii</taxon>
        <taxon>Teleostei</taxon>
        <taxon>Neoteleostei</taxon>
        <taxon>Acanthomorphata</taxon>
        <taxon>Anabantaria</taxon>
        <taxon>Synbranchiformes</taxon>
        <taxon>Synbranchidae</taxon>
        <taxon>Monopterus</taxon>
    </lineage>
</organism>
<dbReference type="PANTHER" id="PTHR10183">
    <property type="entry name" value="CALPAIN"/>
    <property type="match status" value="1"/>
</dbReference>
<evidence type="ECO:0000313" key="9">
    <source>
        <dbReference type="Ensembl" id="ENSMALP00000017673.1"/>
    </source>
</evidence>
<sequence length="577" mass="64817">MATDTTPLGSIENPIKFRGQDYKTLHTKCLKSGGLFCDPTFPAEEKSIGIPDRDPDPKKEIKWLRPKEISKNAVFVEDTIGTTDICQGQLGDCWLLASLSCLTMHPTLFVKVVPPDQSLSESYAGIFHFTVGVAKKVADSLPVRQGQLLFSRSNTSNEFWSALVEKAYAKLIGSYGSLKGGNISEGMEDFTGGIAYSKDVSSHTPQDLWRRLKGALSRGGLLSCFIHAGDSLEISKVTGDGLVKGHAYAIIDCDKVTKASEEILLLKLRNPWGFVEYCGPWSDRCKNWDDVNKAERDRIKLKIAEEGEFWISAEAFSSLFNTVELCNVNPDTLDEENTPASPATWVINEHEGSWAPGSTAGGSRKCNYTYYQNPQFKLVLKEQDQTEEEDEDEDDEDDDDDEDDVKMAPNEQKKVDKQTHKAKYCTVVVELLQKNRRQKDKLNFLNIGFHVYRLQTVCLNRNFFKQNRPVGRSGKYSAQRGVRRKLRLGPGNYIIIASTYRPNQPGEFFVRTFAKRGNTLGPTLNPVMVTPISSEDQMRIQKTFDEVAGPDDKLNNMITCTAPISLTVLYKRYIHQQ</sequence>
<evidence type="ECO:0000259" key="8">
    <source>
        <dbReference type="PROSITE" id="PS50203"/>
    </source>
</evidence>
<feature type="active site" evidence="5 6">
    <location>
        <position position="93"/>
    </location>
</feature>
<dbReference type="InterPro" id="IPR038765">
    <property type="entry name" value="Papain-like_cys_pep_sf"/>
</dbReference>
<evidence type="ECO:0000256" key="6">
    <source>
        <dbReference type="PROSITE-ProRule" id="PRU00239"/>
    </source>
</evidence>
<dbReference type="Gene3D" id="3.90.70.10">
    <property type="entry name" value="Cysteine proteinases"/>
    <property type="match status" value="1"/>
</dbReference>
<proteinExistence type="inferred from homology"/>
<evidence type="ECO:0000256" key="1">
    <source>
        <dbReference type="ARBA" id="ARBA00007623"/>
    </source>
</evidence>
<dbReference type="SMART" id="SM00720">
    <property type="entry name" value="calpain_III"/>
    <property type="match status" value="1"/>
</dbReference>
<dbReference type="PRINTS" id="PR00704">
    <property type="entry name" value="CALPAIN"/>
</dbReference>
<feature type="active site" evidence="5 6">
    <location>
        <position position="246"/>
    </location>
</feature>
<evidence type="ECO:0000256" key="2">
    <source>
        <dbReference type="ARBA" id="ARBA00022670"/>
    </source>
</evidence>
<comment type="similarity">
    <text evidence="1">Belongs to the peptidase C2 family.</text>
</comment>
<dbReference type="Pfam" id="PF01067">
    <property type="entry name" value="Calpain_III"/>
    <property type="match status" value="1"/>
</dbReference>
<dbReference type="Gene3D" id="2.60.120.380">
    <property type="match status" value="1"/>
</dbReference>
<dbReference type="FunFam" id="3.90.70.10:FF:000001">
    <property type="entry name" value="Calpain-1 catalytic subunit"/>
    <property type="match status" value="1"/>
</dbReference>